<dbReference type="InterPro" id="IPR003593">
    <property type="entry name" value="AAA+_ATPase"/>
</dbReference>
<comment type="caution">
    <text evidence="11">The sequence shown here is derived from an EMBL/GenBank/DDBJ whole genome shotgun (WGS) entry which is preliminary data.</text>
</comment>
<keyword evidence="5" id="KW-0547">Nucleotide-binding</keyword>
<dbReference type="SUPFAM" id="SSF52540">
    <property type="entry name" value="P-loop containing nucleoside triphosphate hydrolases"/>
    <property type="match status" value="2"/>
</dbReference>
<dbReference type="AlphaFoldDB" id="A0A5R9A767"/>
<evidence type="ECO:0000313" key="11">
    <source>
        <dbReference type="EMBL" id="TLP74478.1"/>
    </source>
</evidence>
<evidence type="ECO:0000256" key="5">
    <source>
        <dbReference type="ARBA" id="ARBA00022741"/>
    </source>
</evidence>
<evidence type="ECO:0000256" key="6">
    <source>
        <dbReference type="ARBA" id="ARBA00022840"/>
    </source>
</evidence>
<dbReference type="PANTHER" id="PTHR43790:SF3">
    <property type="entry name" value="D-ALLOSE IMPORT ATP-BINDING PROTEIN ALSA-RELATED"/>
    <property type="match status" value="1"/>
</dbReference>
<keyword evidence="4" id="KW-0677">Repeat</keyword>
<accession>A0A5R9A767</accession>
<evidence type="ECO:0000256" key="3">
    <source>
        <dbReference type="ARBA" id="ARBA00022597"/>
    </source>
</evidence>
<dbReference type="EMBL" id="VAWA01000010">
    <property type="protein sequence ID" value="TLP74478.1"/>
    <property type="molecule type" value="Genomic_DNA"/>
</dbReference>
<dbReference type="CDD" id="cd03215">
    <property type="entry name" value="ABC_Carb_Monos_II"/>
    <property type="match status" value="1"/>
</dbReference>
<dbReference type="GO" id="GO:0016887">
    <property type="term" value="F:ATP hydrolysis activity"/>
    <property type="evidence" value="ECO:0007669"/>
    <property type="project" value="InterPro"/>
</dbReference>
<feature type="domain" description="ABC transporter" evidence="10">
    <location>
        <begin position="23"/>
        <end position="258"/>
    </location>
</feature>
<evidence type="ECO:0000256" key="7">
    <source>
        <dbReference type="ARBA" id="ARBA00022967"/>
    </source>
</evidence>
<proteinExistence type="predicted"/>
<dbReference type="InterPro" id="IPR027417">
    <property type="entry name" value="P-loop_NTPase"/>
</dbReference>
<evidence type="ECO:0000259" key="10">
    <source>
        <dbReference type="PROSITE" id="PS50893"/>
    </source>
</evidence>
<keyword evidence="7" id="KW-1278">Translocase</keyword>
<organism evidence="11 12">
    <name type="scientific">Nesterenkonia sphaerica</name>
    <dbReference type="NCBI Taxonomy" id="1804988"/>
    <lineage>
        <taxon>Bacteria</taxon>
        <taxon>Bacillati</taxon>
        <taxon>Actinomycetota</taxon>
        <taxon>Actinomycetes</taxon>
        <taxon>Micrococcales</taxon>
        <taxon>Micrococcaceae</taxon>
        <taxon>Nesterenkonia</taxon>
    </lineage>
</organism>
<evidence type="ECO:0000256" key="2">
    <source>
        <dbReference type="ARBA" id="ARBA00022475"/>
    </source>
</evidence>
<protein>
    <submittedName>
        <fullName evidence="11">Sugar ABC transporter ATP-binding protein</fullName>
    </submittedName>
</protein>
<dbReference type="InterPro" id="IPR050107">
    <property type="entry name" value="ABC_carbohydrate_import_ATPase"/>
</dbReference>
<gene>
    <name evidence="11" type="ORF">FEF27_09005</name>
</gene>
<evidence type="ECO:0000256" key="4">
    <source>
        <dbReference type="ARBA" id="ARBA00022737"/>
    </source>
</evidence>
<dbReference type="GO" id="GO:0005524">
    <property type="term" value="F:ATP binding"/>
    <property type="evidence" value="ECO:0007669"/>
    <property type="project" value="UniProtKB-KW"/>
</dbReference>
<name>A0A5R9A767_9MICC</name>
<dbReference type="InterPro" id="IPR003439">
    <property type="entry name" value="ABC_transporter-like_ATP-bd"/>
</dbReference>
<reference evidence="11 12" key="1">
    <citation type="submission" date="2019-05" db="EMBL/GenBank/DDBJ databases">
        <title>Nesterenkonia sp. GY239, isolated from the Southern Atlantic Ocean.</title>
        <authorList>
            <person name="Zhang G."/>
        </authorList>
    </citation>
    <scope>NUCLEOTIDE SEQUENCE [LARGE SCALE GENOMIC DNA]</scope>
    <source>
        <strain evidence="11 12">GY239</strain>
    </source>
</reference>
<dbReference type="OrthoDB" id="39350at2"/>
<dbReference type="PROSITE" id="PS50893">
    <property type="entry name" value="ABC_TRANSPORTER_2"/>
    <property type="match status" value="2"/>
</dbReference>
<keyword evidence="3" id="KW-0762">Sugar transport</keyword>
<evidence type="ECO:0000256" key="8">
    <source>
        <dbReference type="ARBA" id="ARBA00023136"/>
    </source>
</evidence>
<dbReference type="SMART" id="SM00382">
    <property type="entry name" value="AAA"/>
    <property type="match status" value="2"/>
</dbReference>
<keyword evidence="1" id="KW-0813">Transport</keyword>
<evidence type="ECO:0000313" key="12">
    <source>
        <dbReference type="Proteomes" id="UP000306544"/>
    </source>
</evidence>
<feature type="region of interest" description="Disordered" evidence="9">
    <location>
        <begin position="510"/>
        <end position="537"/>
    </location>
</feature>
<keyword evidence="12" id="KW-1185">Reference proteome</keyword>
<keyword evidence="6 11" id="KW-0067">ATP-binding</keyword>
<dbReference type="Proteomes" id="UP000306544">
    <property type="component" value="Unassembled WGS sequence"/>
</dbReference>
<dbReference type="PROSITE" id="PS00211">
    <property type="entry name" value="ABC_TRANSPORTER_1"/>
    <property type="match status" value="1"/>
</dbReference>
<feature type="domain" description="ABC transporter" evidence="10">
    <location>
        <begin position="275"/>
        <end position="518"/>
    </location>
</feature>
<dbReference type="InterPro" id="IPR017871">
    <property type="entry name" value="ABC_transporter-like_CS"/>
</dbReference>
<sequence>MPAGQPNGLENTPGSGGSGEVVLRAVNVSKTYGVTRALKGVNFEVRRGEVTVLFGENGAGKSTLMKILSGVEQPTAGHLELDGEVIELMSTTDAVARGISIIHQELNLNPNLKVRDNIFLGREIMSIRGIDFAEQSRITRQMMQRLEEPISPDTYVQDLRVGQQQIVEIARALSTDARILIMDEPTSALSTTEVHVLFKIIRELKRQNVAIVYISHHLEEAIEIADRAVVFRDGELVAKEDAGDINLPWVVRTMVGREADYDFREEPRHYGDVVLSIQDVSVYDPVSEKFPVEHVSLDVREGEIVCLYGLMGAGRTELMETLAGRDKVAGGRIMLDGTDIAGTNVSERIERGMGLVPEDRQRDGLIKLQSVGKNLSLAGLSWWVRNGLLQRVAETLRVREQITDIGIKTAGPDAPITSLSGGNAQKVVIGKILLTDPRVLLLDEPTRGVDVGAKGEIFSLIFKQARQGLAVLFVTSDVGEALTASHRIVVMSRGHLVTEFDPRRATREEVMAAAEDSAPPLLSTDAPRAQVTNGADA</sequence>
<keyword evidence="2" id="KW-1003">Cell membrane</keyword>
<dbReference type="PANTHER" id="PTHR43790">
    <property type="entry name" value="CARBOHYDRATE TRANSPORT ATP-BINDING PROTEIN MG119-RELATED"/>
    <property type="match status" value="1"/>
</dbReference>
<dbReference type="CDD" id="cd03216">
    <property type="entry name" value="ABC_Carb_Monos_I"/>
    <property type="match status" value="1"/>
</dbReference>
<dbReference type="Pfam" id="PF00005">
    <property type="entry name" value="ABC_tran"/>
    <property type="match status" value="2"/>
</dbReference>
<evidence type="ECO:0000256" key="1">
    <source>
        <dbReference type="ARBA" id="ARBA00022448"/>
    </source>
</evidence>
<evidence type="ECO:0000256" key="9">
    <source>
        <dbReference type="SAM" id="MobiDB-lite"/>
    </source>
</evidence>
<dbReference type="Gene3D" id="3.40.50.300">
    <property type="entry name" value="P-loop containing nucleotide triphosphate hydrolases"/>
    <property type="match status" value="2"/>
</dbReference>
<keyword evidence="8" id="KW-0472">Membrane</keyword>